<evidence type="ECO:0000313" key="4">
    <source>
        <dbReference type="EMBL" id="EKY01746.1"/>
    </source>
</evidence>
<keyword evidence="2" id="KW-0812">Transmembrane</keyword>
<evidence type="ECO:0000256" key="1">
    <source>
        <dbReference type="SAM" id="MobiDB-lite"/>
    </source>
</evidence>
<dbReference type="eggNOG" id="COG3941">
    <property type="taxonomic scope" value="Bacteria"/>
</dbReference>
<feature type="transmembrane region" description="Helical" evidence="2">
    <location>
        <begin position="381"/>
        <end position="403"/>
    </location>
</feature>
<comment type="caution">
    <text evidence="4">The sequence shown here is derived from an EMBL/GenBank/DDBJ whole genome shotgun (WGS) entry which is preliminary data.</text>
</comment>
<evidence type="ECO:0000256" key="2">
    <source>
        <dbReference type="SAM" id="Phobius"/>
    </source>
</evidence>
<feature type="transmembrane region" description="Helical" evidence="2">
    <location>
        <begin position="309"/>
        <end position="340"/>
    </location>
</feature>
<dbReference type="PATRIC" id="fig|1127696.3.peg.724"/>
<dbReference type="AlphaFoldDB" id="L1NEI4"/>
<accession>L1NEI4</accession>
<dbReference type="InterPro" id="IPR053058">
    <property type="entry name" value="Mulikevirus_tape_measure"/>
</dbReference>
<organism evidence="4 5">
    <name type="scientific">Porphyromonas catoniae F0037</name>
    <dbReference type="NCBI Taxonomy" id="1127696"/>
    <lineage>
        <taxon>Bacteria</taxon>
        <taxon>Pseudomonadati</taxon>
        <taxon>Bacteroidota</taxon>
        <taxon>Bacteroidia</taxon>
        <taxon>Bacteroidales</taxon>
        <taxon>Porphyromonadaceae</taxon>
        <taxon>Porphyromonas</taxon>
    </lineage>
</organism>
<feature type="region of interest" description="Disordered" evidence="1">
    <location>
        <begin position="535"/>
        <end position="564"/>
    </location>
</feature>
<protein>
    <submittedName>
        <fullName evidence="4">Tape measure domain protein</fullName>
    </submittedName>
</protein>
<dbReference type="RefSeq" id="WP_005469071.1">
    <property type="nucleotide sequence ID" value="NZ_KB291045.1"/>
</dbReference>
<feature type="transmembrane region" description="Helical" evidence="2">
    <location>
        <begin position="284"/>
        <end position="303"/>
    </location>
</feature>
<proteinExistence type="predicted"/>
<keyword evidence="2" id="KW-0472">Membrane</keyword>
<dbReference type="PANTHER" id="PTHR38812">
    <property type="entry name" value="MU-LIKE PROPHAGE FLUMU PROTEIN GP42"/>
    <property type="match status" value="1"/>
</dbReference>
<dbReference type="Proteomes" id="UP000010408">
    <property type="component" value="Unassembled WGS sequence"/>
</dbReference>
<keyword evidence="2" id="KW-1133">Transmembrane helix</keyword>
<gene>
    <name evidence="4" type="ORF">HMPREF9134_00806</name>
</gene>
<sequence>MHNAVEFLIVLSGKQRGLQTMLLRARHDLDEVERRAKQVSRSVAQAFSFSSLRNSLSSIPGFALLTNPYALTAGAVTGIAKVGMEAESTAVSFRTLVGDIDLANKKLEELYDYATRSTFSRQQVTDNAKLLMNYGIATEQVVPLLKQLGDISGGNAERLRSLALAFGQVSSKGRLMGQEVIQLTEAGFNPLQELVKMTGKSYQELQEMSEKGMITAQNVAQAIAHATSEGGRFHGMMDNLSETAGGQWNKMVGEIINEATKLYDEIRPMIMELFQGIREHLPTIFNYIGQFISFVAGVIKFVTKWRDEILLMAGAILIVNIAVKANRILAIGSLVVYRLLRVVLIGVKVASLLYAAACGILTGTMTPLTAAQWLLNTAMAANPIGVVIILIGALVAAVIYCWVKFAEFRAFLITMWDVMKQFGTIIRDYVVNAVNELLDAIGNVGRAIKLLFSGDFSGAAEAVGRAADGFTLTDTRRKDAEAWAGFKGWSETYNANLVIEQAKQATLSDDLSELANGLSLPKLLGIDTGQGGGGSVIFGSPRSKGGKGKGNGRGKTGDAIATGGTRNTQITMNIGKLVERINVSMMDKTDTSELERVVLSSVNRALAIATSTDR</sequence>
<reference evidence="4 5" key="1">
    <citation type="submission" date="2012-05" db="EMBL/GenBank/DDBJ databases">
        <authorList>
            <person name="Weinstock G."/>
            <person name="Sodergren E."/>
            <person name="Lobos E.A."/>
            <person name="Fulton L."/>
            <person name="Fulton R."/>
            <person name="Courtney L."/>
            <person name="Fronick C."/>
            <person name="O'Laughlin M."/>
            <person name="Godfrey J."/>
            <person name="Wilson R.M."/>
            <person name="Miner T."/>
            <person name="Farmer C."/>
            <person name="Delehaunty K."/>
            <person name="Cordes M."/>
            <person name="Minx P."/>
            <person name="Tomlinson C."/>
            <person name="Chen J."/>
            <person name="Wollam A."/>
            <person name="Pepin K.H."/>
            <person name="Bhonagiri V."/>
            <person name="Zhang X."/>
            <person name="Suruliraj S."/>
            <person name="Warren W."/>
            <person name="Mitreva M."/>
            <person name="Mardis E.R."/>
            <person name="Wilson R.K."/>
        </authorList>
    </citation>
    <scope>NUCLEOTIDE SEQUENCE [LARGE SCALE GENOMIC DNA]</scope>
    <source>
        <strain evidence="4 5">F0037</strain>
    </source>
</reference>
<dbReference type="PANTHER" id="PTHR38812:SF2">
    <property type="entry name" value="MU-LIKE PROPHAGE FLUMU PROTEIN GP42"/>
    <property type="match status" value="1"/>
</dbReference>
<evidence type="ECO:0000313" key="5">
    <source>
        <dbReference type="Proteomes" id="UP000010408"/>
    </source>
</evidence>
<dbReference type="STRING" id="1127696.HMPREF9134_00806"/>
<dbReference type="Pfam" id="PF20155">
    <property type="entry name" value="TMP_3"/>
    <property type="match status" value="1"/>
</dbReference>
<feature type="transmembrane region" description="Helical" evidence="2">
    <location>
        <begin position="352"/>
        <end position="375"/>
    </location>
</feature>
<dbReference type="HOGENOM" id="CLU_462977_0_0_10"/>
<name>L1NEI4_9PORP</name>
<dbReference type="EMBL" id="AMEQ01000024">
    <property type="protein sequence ID" value="EKY01746.1"/>
    <property type="molecule type" value="Genomic_DNA"/>
</dbReference>
<dbReference type="NCBIfam" id="TIGR02675">
    <property type="entry name" value="tape_meas_nterm"/>
    <property type="match status" value="1"/>
</dbReference>
<feature type="domain" description="Tape measure protein N-terminal" evidence="3">
    <location>
        <begin position="78"/>
        <end position="252"/>
    </location>
</feature>
<dbReference type="InterPro" id="IPR013491">
    <property type="entry name" value="Tape_meas_N"/>
</dbReference>
<evidence type="ECO:0000259" key="3">
    <source>
        <dbReference type="Pfam" id="PF20155"/>
    </source>
</evidence>